<protein>
    <submittedName>
        <fullName evidence="10">Zinc finger protein</fullName>
    </submittedName>
</protein>
<evidence type="ECO:0000256" key="1">
    <source>
        <dbReference type="ARBA" id="ARBA00022670"/>
    </source>
</evidence>
<dbReference type="EMBL" id="BLXT01001484">
    <property type="protein sequence ID" value="GFN85902.1"/>
    <property type="molecule type" value="Genomic_DNA"/>
</dbReference>
<evidence type="ECO:0000313" key="10">
    <source>
        <dbReference type="EMBL" id="GFN85902.1"/>
    </source>
</evidence>
<keyword evidence="7" id="KW-0695">RNA-directed DNA polymerase</keyword>
<keyword evidence="5" id="KW-0255">Endonuclease</keyword>
<dbReference type="GO" id="GO:0006508">
    <property type="term" value="P:proteolysis"/>
    <property type="evidence" value="ECO:0007669"/>
    <property type="project" value="UniProtKB-KW"/>
</dbReference>
<dbReference type="GO" id="GO:0003964">
    <property type="term" value="F:RNA-directed DNA polymerase activity"/>
    <property type="evidence" value="ECO:0007669"/>
    <property type="project" value="UniProtKB-KW"/>
</dbReference>
<evidence type="ECO:0000256" key="7">
    <source>
        <dbReference type="ARBA" id="ARBA00022918"/>
    </source>
</evidence>
<evidence type="ECO:0000256" key="2">
    <source>
        <dbReference type="ARBA" id="ARBA00022679"/>
    </source>
</evidence>
<dbReference type="PANTHER" id="PTHR24559:SF444">
    <property type="entry name" value="REVERSE TRANSCRIPTASE DOMAIN-CONTAINING PROTEIN"/>
    <property type="match status" value="1"/>
</dbReference>
<dbReference type="CDD" id="cd01647">
    <property type="entry name" value="RT_LTR"/>
    <property type="match status" value="1"/>
</dbReference>
<keyword evidence="6" id="KW-0378">Hydrolase</keyword>
<keyword evidence="11" id="KW-1185">Reference proteome</keyword>
<evidence type="ECO:0000313" key="11">
    <source>
        <dbReference type="Proteomes" id="UP000735302"/>
    </source>
</evidence>
<evidence type="ECO:0000259" key="9">
    <source>
        <dbReference type="PROSITE" id="PS50878"/>
    </source>
</evidence>
<evidence type="ECO:0000256" key="8">
    <source>
        <dbReference type="SAM" id="MobiDB-lite"/>
    </source>
</evidence>
<dbReference type="Gene3D" id="3.30.70.270">
    <property type="match status" value="1"/>
</dbReference>
<dbReference type="InterPro" id="IPR043502">
    <property type="entry name" value="DNA/RNA_pol_sf"/>
</dbReference>
<dbReference type="GO" id="GO:0004519">
    <property type="term" value="F:endonuclease activity"/>
    <property type="evidence" value="ECO:0007669"/>
    <property type="project" value="UniProtKB-KW"/>
</dbReference>
<dbReference type="InterPro" id="IPR000477">
    <property type="entry name" value="RT_dom"/>
</dbReference>
<organism evidence="10 11">
    <name type="scientific">Plakobranchus ocellatus</name>
    <dbReference type="NCBI Taxonomy" id="259542"/>
    <lineage>
        <taxon>Eukaryota</taxon>
        <taxon>Metazoa</taxon>
        <taxon>Spiralia</taxon>
        <taxon>Lophotrochozoa</taxon>
        <taxon>Mollusca</taxon>
        <taxon>Gastropoda</taxon>
        <taxon>Heterobranchia</taxon>
        <taxon>Euthyneura</taxon>
        <taxon>Panpulmonata</taxon>
        <taxon>Sacoglossa</taxon>
        <taxon>Placobranchoidea</taxon>
        <taxon>Plakobranchidae</taxon>
        <taxon>Plakobranchus</taxon>
    </lineage>
</organism>
<comment type="caution">
    <text evidence="10">The sequence shown here is derived from an EMBL/GenBank/DDBJ whole genome shotgun (WGS) entry which is preliminary data.</text>
</comment>
<proteinExistence type="predicted"/>
<dbReference type="PANTHER" id="PTHR24559">
    <property type="entry name" value="TRANSPOSON TY3-I GAG-POL POLYPROTEIN"/>
    <property type="match status" value="1"/>
</dbReference>
<dbReference type="Proteomes" id="UP000735302">
    <property type="component" value="Unassembled WGS sequence"/>
</dbReference>
<evidence type="ECO:0000256" key="4">
    <source>
        <dbReference type="ARBA" id="ARBA00022722"/>
    </source>
</evidence>
<evidence type="ECO:0000256" key="6">
    <source>
        <dbReference type="ARBA" id="ARBA00022801"/>
    </source>
</evidence>
<dbReference type="PROSITE" id="PS50878">
    <property type="entry name" value="RT_POL"/>
    <property type="match status" value="1"/>
</dbReference>
<dbReference type="Gene3D" id="3.10.10.10">
    <property type="entry name" value="HIV Type 1 Reverse Transcriptase, subunit A, domain 1"/>
    <property type="match status" value="1"/>
</dbReference>
<evidence type="ECO:0000256" key="3">
    <source>
        <dbReference type="ARBA" id="ARBA00022695"/>
    </source>
</evidence>
<gene>
    <name evidence="10" type="ORF">PoB_001240800</name>
</gene>
<keyword evidence="1" id="KW-0645">Protease</keyword>
<feature type="compositionally biased region" description="Basic and acidic residues" evidence="8">
    <location>
        <begin position="42"/>
        <end position="53"/>
    </location>
</feature>
<dbReference type="GO" id="GO:0008233">
    <property type="term" value="F:peptidase activity"/>
    <property type="evidence" value="ECO:0007669"/>
    <property type="project" value="UniProtKB-KW"/>
</dbReference>
<dbReference type="SUPFAM" id="SSF56672">
    <property type="entry name" value="DNA/RNA polymerases"/>
    <property type="match status" value="1"/>
</dbReference>
<feature type="compositionally biased region" description="Basic and acidic residues" evidence="8">
    <location>
        <begin position="406"/>
        <end position="417"/>
    </location>
</feature>
<dbReference type="InterPro" id="IPR053134">
    <property type="entry name" value="RNA-dir_DNA_polymerase"/>
</dbReference>
<dbReference type="Pfam" id="PF00078">
    <property type="entry name" value="RVT_1"/>
    <property type="match status" value="1"/>
</dbReference>
<evidence type="ECO:0000256" key="5">
    <source>
        <dbReference type="ARBA" id="ARBA00022759"/>
    </source>
</evidence>
<dbReference type="AlphaFoldDB" id="A0AAV3YU72"/>
<feature type="domain" description="Reverse transcriptase" evidence="9">
    <location>
        <begin position="177"/>
        <end position="354"/>
    </location>
</feature>
<accession>A0AAV3YU72</accession>
<keyword evidence="3" id="KW-0548">Nucleotidyltransferase</keyword>
<feature type="region of interest" description="Disordered" evidence="8">
    <location>
        <begin position="406"/>
        <end position="425"/>
    </location>
</feature>
<name>A0AAV3YU72_9GAST</name>
<dbReference type="InterPro" id="IPR043128">
    <property type="entry name" value="Rev_trsase/Diguanyl_cyclase"/>
</dbReference>
<sequence>MQWKGPFEIVATVGINDYRINMRGKEKTFHANLLKGYIARDQDASRGTTDERPPTSSSAIPAASVTVIEDLEGEDFKDSVCEALPELGGWGSEESVNDLNEETVNDLKYGDGMTLDQRKQLEEVAVTYSSIFSDRPGTASTEEHCIELTSSIPVRQRPYPVPYAMRQTLRDELREMEDLGVIRKSSSPYASPVVVVKKKDGTNRVCIDYRRLNKLTIFDPQPMTPPADIFQGMEKDQYFSKIDLSKGYWQIPVRKEDIPKTAFVTMECHYEFLRMPFGMMNSGATLTRAVKKLLCGMDNVVDYIDDLLIHTETWEAHVKTLSELFKRLQEANFAVRPVKCLLGSRIVDFLGHSLGRGAIGLQNENVEKNILRLHYGIDFQKFVEFSFEKGINTGRRLVKGRHRDIPVSHRDRTEKTQRYTSITQR</sequence>
<feature type="region of interest" description="Disordered" evidence="8">
    <location>
        <begin position="42"/>
        <end position="61"/>
    </location>
</feature>
<keyword evidence="2" id="KW-0808">Transferase</keyword>
<keyword evidence="4" id="KW-0540">Nuclease</keyword>
<dbReference type="FunFam" id="3.10.10.10:FF:000007">
    <property type="entry name" value="Retrovirus-related Pol polyprotein from transposon 17.6-like Protein"/>
    <property type="match status" value="1"/>
</dbReference>
<reference evidence="10 11" key="1">
    <citation type="journal article" date="2021" name="Elife">
        <title>Chloroplast acquisition without the gene transfer in kleptoplastic sea slugs, Plakobranchus ocellatus.</title>
        <authorList>
            <person name="Maeda T."/>
            <person name="Takahashi S."/>
            <person name="Yoshida T."/>
            <person name="Shimamura S."/>
            <person name="Takaki Y."/>
            <person name="Nagai Y."/>
            <person name="Toyoda A."/>
            <person name="Suzuki Y."/>
            <person name="Arimoto A."/>
            <person name="Ishii H."/>
            <person name="Satoh N."/>
            <person name="Nishiyama T."/>
            <person name="Hasebe M."/>
            <person name="Maruyama T."/>
            <person name="Minagawa J."/>
            <person name="Obokata J."/>
            <person name="Shigenobu S."/>
        </authorList>
    </citation>
    <scope>NUCLEOTIDE SEQUENCE [LARGE SCALE GENOMIC DNA]</scope>
</reference>